<accession>A0AAU9P0A7</accession>
<dbReference type="EMBL" id="CAKMRJ010005479">
    <property type="protein sequence ID" value="CAH1443519.1"/>
    <property type="molecule type" value="Genomic_DNA"/>
</dbReference>
<name>A0AAU9P0A7_9ASTR</name>
<evidence type="ECO:0000313" key="1">
    <source>
        <dbReference type="EMBL" id="CAH1443519.1"/>
    </source>
</evidence>
<organism evidence="1 2">
    <name type="scientific">Lactuca virosa</name>
    <dbReference type="NCBI Taxonomy" id="75947"/>
    <lineage>
        <taxon>Eukaryota</taxon>
        <taxon>Viridiplantae</taxon>
        <taxon>Streptophyta</taxon>
        <taxon>Embryophyta</taxon>
        <taxon>Tracheophyta</taxon>
        <taxon>Spermatophyta</taxon>
        <taxon>Magnoliopsida</taxon>
        <taxon>eudicotyledons</taxon>
        <taxon>Gunneridae</taxon>
        <taxon>Pentapetalae</taxon>
        <taxon>asterids</taxon>
        <taxon>campanulids</taxon>
        <taxon>Asterales</taxon>
        <taxon>Asteraceae</taxon>
        <taxon>Cichorioideae</taxon>
        <taxon>Cichorieae</taxon>
        <taxon>Lactucinae</taxon>
        <taxon>Lactuca</taxon>
    </lineage>
</organism>
<gene>
    <name evidence="1" type="ORF">LVIROSA_LOCUS29426</name>
</gene>
<dbReference type="Proteomes" id="UP001157418">
    <property type="component" value="Unassembled WGS sequence"/>
</dbReference>
<keyword evidence="2" id="KW-1185">Reference proteome</keyword>
<proteinExistence type="predicted"/>
<sequence length="85" mass="9380">MSESNATIRRRLPIGFTVSSRVGAEGLILFSLVYHHLFLSTNTPVRAPKDAIAWWRQPPLVRLPLGHGTLSHLSLLLPLSLSLNA</sequence>
<reference evidence="1 2" key="1">
    <citation type="submission" date="2022-01" db="EMBL/GenBank/DDBJ databases">
        <authorList>
            <person name="Xiong W."/>
            <person name="Schranz E."/>
        </authorList>
    </citation>
    <scope>NUCLEOTIDE SEQUENCE [LARGE SCALE GENOMIC DNA]</scope>
</reference>
<evidence type="ECO:0000313" key="2">
    <source>
        <dbReference type="Proteomes" id="UP001157418"/>
    </source>
</evidence>
<comment type="caution">
    <text evidence="1">The sequence shown here is derived from an EMBL/GenBank/DDBJ whole genome shotgun (WGS) entry which is preliminary data.</text>
</comment>
<protein>
    <submittedName>
        <fullName evidence="1">Uncharacterized protein</fullName>
    </submittedName>
</protein>
<dbReference type="AlphaFoldDB" id="A0AAU9P0A7"/>